<accession>A0A3S1BHE1</accession>
<evidence type="ECO:0000256" key="1">
    <source>
        <dbReference type="SAM" id="MobiDB-lite"/>
    </source>
</evidence>
<feature type="region of interest" description="Disordered" evidence="1">
    <location>
        <begin position="277"/>
        <end position="305"/>
    </location>
</feature>
<feature type="compositionally biased region" description="Polar residues" evidence="1">
    <location>
        <begin position="281"/>
        <end position="293"/>
    </location>
</feature>
<evidence type="ECO:0000313" key="2">
    <source>
        <dbReference type="EMBL" id="RUS83977.1"/>
    </source>
</evidence>
<evidence type="ECO:0000313" key="3">
    <source>
        <dbReference type="Proteomes" id="UP000271974"/>
    </source>
</evidence>
<keyword evidence="3" id="KW-1185">Reference proteome</keyword>
<name>A0A3S1BHE1_ELYCH</name>
<reference evidence="2 3" key="1">
    <citation type="submission" date="2019-01" db="EMBL/GenBank/DDBJ databases">
        <title>A draft genome assembly of the solar-powered sea slug Elysia chlorotica.</title>
        <authorList>
            <person name="Cai H."/>
            <person name="Li Q."/>
            <person name="Fang X."/>
            <person name="Li J."/>
            <person name="Curtis N.E."/>
            <person name="Altenburger A."/>
            <person name="Shibata T."/>
            <person name="Feng M."/>
            <person name="Maeda T."/>
            <person name="Schwartz J.A."/>
            <person name="Shigenobu S."/>
            <person name="Lundholm N."/>
            <person name="Nishiyama T."/>
            <person name="Yang H."/>
            <person name="Hasebe M."/>
            <person name="Li S."/>
            <person name="Pierce S.K."/>
            <person name="Wang J."/>
        </authorList>
    </citation>
    <scope>NUCLEOTIDE SEQUENCE [LARGE SCALE GENOMIC DNA]</scope>
    <source>
        <strain evidence="2">EC2010</strain>
        <tissue evidence="2">Whole organism of an adult</tissue>
    </source>
</reference>
<dbReference type="Proteomes" id="UP000271974">
    <property type="component" value="Unassembled WGS sequence"/>
</dbReference>
<organism evidence="2 3">
    <name type="scientific">Elysia chlorotica</name>
    <name type="common">Eastern emerald elysia</name>
    <name type="synonym">Sea slug</name>
    <dbReference type="NCBI Taxonomy" id="188477"/>
    <lineage>
        <taxon>Eukaryota</taxon>
        <taxon>Metazoa</taxon>
        <taxon>Spiralia</taxon>
        <taxon>Lophotrochozoa</taxon>
        <taxon>Mollusca</taxon>
        <taxon>Gastropoda</taxon>
        <taxon>Heterobranchia</taxon>
        <taxon>Euthyneura</taxon>
        <taxon>Panpulmonata</taxon>
        <taxon>Sacoglossa</taxon>
        <taxon>Placobranchoidea</taxon>
        <taxon>Plakobranchidae</taxon>
        <taxon>Elysia</taxon>
    </lineage>
</organism>
<dbReference type="OrthoDB" id="10650450at2759"/>
<gene>
    <name evidence="2" type="ORF">EGW08_008283</name>
</gene>
<proteinExistence type="predicted"/>
<dbReference type="EMBL" id="RQTK01000223">
    <property type="protein sequence ID" value="RUS83977.1"/>
    <property type="molecule type" value="Genomic_DNA"/>
</dbReference>
<protein>
    <submittedName>
        <fullName evidence="2">Uncharacterized protein</fullName>
    </submittedName>
</protein>
<sequence>MTQKTQSAMRRKHLAMRSRKRLPIAAILSFSLWALCVGGGQGALSGRHPSASRQSGYLKHRLESPGDVCSYRAFSEPSEDIAVCRVDSIEGYRVRATSPRHSHTLDYSTGIPAEGYYCDPTSSNCPPEPGAIDALPVVMARKDIVLPRDVTSLTVNIVLDFEAYVEFHEPDEEEEMTGQNQLSLTLTANRGDNHDLSAPALNYRMASLGSVTEVMVFVIEASDSQMDESPDIYPDLPIAAGFLCLLVAGLVCGSTLPGLGVARVRILVYTGRRGQEKSAKSNRINGQAITTEAGQAKHSDTVTPELSKNPICPDCRSDEHREAWVSTRL</sequence>
<comment type="caution">
    <text evidence="2">The sequence shown here is derived from an EMBL/GenBank/DDBJ whole genome shotgun (WGS) entry which is preliminary data.</text>
</comment>
<dbReference type="AlphaFoldDB" id="A0A3S1BHE1"/>